<dbReference type="InterPro" id="IPR005135">
    <property type="entry name" value="Endo/exonuclease/phosphatase"/>
</dbReference>
<dbReference type="PROSITE" id="PS51435">
    <property type="entry name" value="AP_NUCLEASE_F1_4"/>
    <property type="match status" value="1"/>
</dbReference>
<accession>A0A2T1A3H0</accession>
<evidence type="ECO:0000313" key="10">
    <source>
        <dbReference type="Proteomes" id="UP000237752"/>
    </source>
</evidence>
<dbReference type="InterPro" id="IPR036691">
    <property type="entry name" value="Endo/exonu/phosph_ase_sf"/>
</dbReference>
<keyword evidence="10" id="KW-1185">Reference proteome</keyword>
<evidence type="ECO:0000256" key="5">
    <source>
        <dbReference type="PIRSR" id="PIRSR604808-1"/>
    </source>
</evidence>
<feature type="binding site" evidence="6">
    <location>
        <position position="159"/>
    </location>
    <ligand>
        <name>Mg(2+)</name>
        <dbReference type="ChEBI" id="CHEBI:18420"/>
        <label>1</label>
    </ligand>
</feature>
<dbReference type="Gene3D" id="3.60.10.10">
    <property type="entry name" value="Endonuclease/exonuclease/phosphatase"/>
    <property type="match status" value="1"/>
</dbReference>
<name>A0A2T1A3H0_9ACTN</name>
<dbReference type="EMBL" id="PVUE01000003">
    <property type="protein sequence ID" value="PRZ43136.1"/>
    <property type="molecule type" value="Genomic_DNA"/>
</dbReference>
<dbReference type="OrthoDB" id="9803914at2"/>
<evidence type="ECO:0000256" key="1">
    <source>
        <dbReference type="ARBA" id="ARBA00007092"/>
    </source>
</evidence>
<feature type="binding site" evidence="6">
    <location>
        <position position="157"/>
    </location>
    <ligand>
        <name>Mg(2+)</name>
        <dbReference type="ChEBI" id="CHEBI:18420"/>
        <label>1</label>
    </ligand>
</feature>
<comment type="similarity">
    <text evidence="1">Belongs to the DNA repair enzymes AP/ExoA family.</text>
</comment>
<gene>
    <name evidence="9" type="ORF">CLV47_103193</name>
</gene>
<dbReference type="Pfam" id="PF03372">
    <property type="entry name" value="Exo_endo_phos"/>
    <property type="match status" value="1"/>
</dbReference>
<keyword evidence="2 6" id="KW-0479">Metal-binding</keyword>
<keyword evidence="4 6" id="KW-0460">Magnesium</keyword>
<dbReference type="InterPro" id="IPR037493">
    <property type="entry name" value="ExoIII-like"/>
</dbReference>
<feature type="site" description="Transition state stabilizer" evidence="7">
    <location>
        <position position="159"/>
    </location>
</feature>
<evidence type="ECO:0000256" key="7">
    <source>
        <dbReference type="PIRSR" id="PIRSR604808-3"/>
    </source>
</evidence>
<feature type="site" description="Interaction with DNA substrate" evidence="7">
    <location>
        <position position="264"/>
    </location>
</feature>
<evidence type="ECO:0000259" key="8">
    <source>
        <dbReference type="Pfam" id="PF03372"/>
    </source>
</evidence>
<keyword evidence="3" id="KW-0378">Hydrolase</keyword>
<dbReference type="PANTHER" id="PTHR43250">
    <property type="entry name" value="EXODEOXYRIBONUCLEASE III"/>
    <property type="match status" value="1"/>
</dbReference>
<dbReference type="SUPFAM" id="SSF56219">
    <property type="entry name" value="DNase I-like"/>
    <property type="match status" value="1"/>
</dbReference>
<feature type="binding site" evidence="6">
    <location>
        <position position="8"/>
    </location>
    <ligand>
        <name>Mg(2+)</name>
        <dbReference type="ChEBI" id="CHEBI:18420"/>
        <label>1</label>
    </ligand>
</feature>
<evidence type="ECO:0000256" key="3">
    <source>
        <dbReference type="ARBA" id="ARBA00022801"/>
    </source>
</evidence>
<reference evidence="9 10" key="1">
    <citation type="submission" date="2018-03" db="EMBL/GenBank/DDBJ databases">
        <title>Genomic Encyclopedia of Archaeal and Bacterial Type Strains, Phase II (KMG-II): from individual species to whole genera.</title>
        <authorList>
            <person name="Goeker M."/>
        </authorList>
    </citation>
    <scope>NUCLEOTIDE SEQUENCE [LARGE SCALE GENOMIC DNA]</scope>
    <source>
        <strain evidence="9 10">DSM 100065</strain>
    </source>
</reference>
<dbReference type="GO" id="GO:0006281">
    <property type="term" value="P:DNA repair"/>
    <property type="evidence" value="ECO:0007669"/>
    <property type="project" value="InterPro"/>
</dbReference>
<feature type="active site" evidence="5">
    <location>
        <position position="113"/>
    </location>
</feature>
<proteinExistence type="inferred from homology"/>
<feature type="binding site" evidence="6">
    <location>
        <position position="36"/>
    </location>
    <ligand>
        <name>Mg(2+)</name>
        <dbReference type="ChEBI" id="CHEBI:18420"/>
        <label>1</label>
    </ligand>
</feature>
<evidence type="ECO:0000256" key="6">
    <source>
        <dbReference type="PIRSR" id="PIRSR604808-2"/>
    </source>
</evidence>
<feature type="binding site" evidence="6">
    <location>
        <position position="263"/>
    </location>
    <ligand>
        <name>Mg(2+)</name>
        <dbReference type="ChEBI" id="CHEBI:18420"/>
        <label>1</label>
    </ligand>
</feature>
<feature type="binding site" evidence="6">
    <location>
        <position position="264"/>
    </location>
    <ligand>
        <name>Mg(2+)</name>
        <dbReference type="ChEBI" id="CHEBI:18420"/>
        <label>1</label>
    </ligand>
</feature>
<dbReference type="InterPro" id="IPR004808">
    <property type="entry name" value="AP_endonuc_1"/>
</dbReference>
<feature type="active site" description="Proton acceptor" evidence="5">
    <location>
        <position position="264"/>
    </location>
</feature>
<dbReference type="GO" id="GO:0046872">
    <property type="term" value="F:metal ion binding"/>
    <property type="evidence" value="ECO:0007669"/>
    <property type="project" value="UniProtKB-KW"/>
</dbReference>
<comment type="cofactor">
    <cofactor evidence="6">
        <name>Mg(2+)</name>
        <dbReference type="ChEBI" id="CHEBI:18420"/>
    </cofactor>
    <cofactor evidence="6">
        <name>Mn(2+)</name>
        <dbReference type="ChEBI" id="CHEBI:29035"/>
    </cofactor>
    <text evidence="6">Probably binds two magnesium or manganese ions per subunit.</text>
</comment>
<feature type="site" description="Important for catalytic activity" evidence="7">
    <location>
        <position position="234"/>
    </location>
</feature>
<organism evidence="9 10">
    <name type="scientific">Antricoccus suffuscus</name>
    <dbReference type="NCBI Taxonomy" id="1629062"/>
    <lineage>
        <taxon>Bacteria</taxon>
        <taxon>Bacillati</taxon>
        <taxon>Actinomycetota</taxon>
        <taxon>Actinomycetes</taxon>
        <taxon>Geodermatophilales</taxon>
        <taxon>Antricoccaceae</taxon>
        <taxon>Antricoccus</taxon>
    </lineage>
</organism>
<evidence type="ECO:0000313" key="9">
    <source>
        <dbReference type="EMBL" id="PRZ43136.1"/>
    </source>
</evidence>
<protein>
    <submittedName>
        <fullName evidence="9">Exodeoxyribonuclease-3</fullName>
    </submittedName>
</protein>
<sequence length="273" mass="30099">MLTVISANVNGIRAAQRRGGVKWLADRDPHIICLQEVRANDKQLAAALSDSPLADMQVAHAPSDQAGRAGVAILSGRQPLEVRTGLGEFETDGRWVEADFVDGDSLLTVVSAYTHTGEADTPKQADKYRFMDAMHVRMDQFAQRAARGAGEALITGDLNVAHREVDMKNWRGNRGKAGFLEDERAYFDRWLGGEELDGAWVDLGRKHGGIGPGPYTWWTWRGQAFDNDTGWRIDYQLATRGLANRSVAAEVGRATTYAERWSDHAPLTVTYSA</sequence>
<comment type="caution">
    <text evidence="9">The sequence shown here is derived from an EMBL/GenBank/DDBJ whole genome shotgun (WGS) entry which is preliminary data.</text>
</comment>
<feature type="domain" description="Endonuclease/exonuclease/phosphatase" evidence="8">
    <location>
        <begin position="6"/>
        <end position="264"/>
    </location>
</feature>
<dbReference type="NCBIfam" id="TIGR00633">
    <property type="entry name" value="xth"/>
    <property type="match status" value="1"/>
</dbReference>
<feature type="active site" description="Proton donor/acceptor" evidence="5">
    <location>
        <position position="157"/>
    </location>
</feature>
<dbReference type="GO" id="GO:0008311">
    <property type="term" value="F:double-stranded DNA 3'-5' DNA exonuclease activity"/>
    <property type="evidence" value="ECO:0007669"/>
    <property type="project" value="InterPro"/>
</dbReference>
<dbReference type="AlphaFoldDB" id="A0A2T1A3H0"/>
<keyword evidence="6" id="KW-0464">Manganese</keyword>
<dbReference type="PANTHER" id="PTHR43250:SF2">
    <property type="entry name" value="EXODEOXYRIBONUCLEASE III"/>
    <property type="match status" value="1"/>
</dbReference>
<dbReference type="Proteomes" id="UP000237752">
    <property type="component" value="Unassembled WGS sequence"/>
</dbReference>
<evidence type="ECO:0000256" key="4">
    <source>
        <dbReference type="ARBA" id="ARBA00022842"/>
    </source>
</evidence>
<evidence type="ECO:0000256" key="2">
    <source>
        <dbReference type="ARBA" id="ARBA00022723"/>
    </source>
</evidence>